<feature type="transmembrane region" description="Helical" evidence="1">
    <location>
        <begin position="21"/>
        <end position="39"/>
    </location>
</feature>
<keyword evidence="1" id="KW-0472">Membrane</keyword>
<proteinExistence type="predicted"/>
<evidence type="ECO:0000256" key="1">
    <source>
        <dbReference type="SAM" id="Phobius"/>
    </source>
</evidence>
<name>A0A815LN71_ADIRI</name>
<feature type="domain" description="Glycosyl transferase family 25" evidence="2">
    <location>
        <begin position="56"/>
        <end position="169"/>
    </location>
</feature>
<dbReference type="EMBL" id="CAJNOJ010000341">
    <property type="protein sequence ID" value="CAF1408225.1"/>
    <property type="molecule type" value="Genomic_DNA"/>
</dbReference>
<gene>
    <name evidence="3" type="ORF">EDS130_LOCUS36519</name>
</gene>
<evidence type="ECO:0000259" key="2">
    <source>
        <dbReference type="Pfam" id="PF01755"/>
    </source>
</evidence>
<keyword evidence="1" id="KW-1133">Transmembrane helix</keyword>
<dbReference type="Proteomes" id="UP000663852">
    <property type="component" value="Unassembled WGS sequence"/>
</dbReference>
<dbReference type="OrthoDB" id="47375at2759"/>
<accession>A0A815LN71</accession>
<dbReference type="Pfam" id="PF01755">
    <property type="entry name" value="Glyco_transf_25"/>
    <property type="match status" value="1"/>
</dbReference>
<sequence length="284" mass="32822">MLNVKWLEDNVSAIRQSKPRLFGAFLLLKVSIIVLYYFATRCKSLTCWSIKPTPCYVITLPGQEERVANMKGLFKKYANLNVSPFYGVNGRKMYTGAEGKYLLPGEIGLRDSMKNIYTMAIEKKYKAMFVFEDDAIPHRNFTKLFENLPERCREADVLLLGATLNYSKKRKLWEKACFDVPKVAWGAFALYVKSTAFKPIVDWLMEMDLNPFDSVYEVLQGEGLKVRVAYPPFLVIADVSHPSSVNPYRGIDRLPMHERAELHKWNLEDYPMSEMSIEIDQEKE</sequence>
<reference evidence="3" key="1">
    <citation type="submission" date="2021-02" db="EMBL/GenBank/DDBJ databases">
        <authorList>
            <person name="Nowell W R."/>
        </authorList>
    </citation>
    <scope>NUCLEOTIDE SEQUENCE</scope>
</reference>
<keyword evidence="1" id="KW-0812">Transmembrane</keyword>
<dbReference type="InterPro" id="IPR002654">
    <property type="entry name" value="Glyco_trans_25"/>
</dbReference>
<organism evidence="3 4">
    <name type="scientific">Adineta ricciae</name>
    <name type="common">Rotifer</name>
    <dbReference type="NCBI Taxonomy" id="249248"/>
    <lineage>
        <taxon>Eukaryota</taxon>
        <taxon>Metazoa</taxon>
        <taxon>Spiralia</taxon>
        <taxon>Gnathifera</taxon>
        <taxon>Rotifera</taxon>
        <taxon>Eurotatoria</taxon>
        <taxon>Bdelloidea</taxon>
        <taxon>Adinetida</taxon>
        <taxon>Adinetidae</taxon>
        <taxon>Adineta</taxon>
    </lineage>
</organism>
<comment type="caution">
    <text evidence="3">The sequence shown here is derived from an EMBL/GenBank/DDBJ whole genome shotgun (WGS) entry which is preliminary data.</text>
</comment>
<evidence type="ECO:0000313" key="4">
    <source>
        <dbReference type="Proteomes" id="UP000663852"/>
    </source>
</evidence>
<protein>
    <recommendedName>
        <fullName evidence="2">Glycosyl transferase family 25 domain-containing protein</fullName>
    </recommendedName>
</protein>
<dbReference type="AlphaFoldDB" id="A0A815LN71"/>
<evidence type="ECO:0000313" key="3">
    <source>
        <dbReference type="EMBL" id="CAF1408225.1"/>
    </source>
</evidence>